<dbReference type="GO" id="GO:0051301">
    <property type="term" value="P:cell division"/>
    <property type="evidence" value="ECO:0007669"/>
    <property type="project" value="UniProtKB-KW"/>
</dbReference>
<dbReference type="Pfam" id="PF03969">
    <property type="entry name" value="AFG1_ATPase"/>
    <property type="match status" value="1"/>
</dbReference>
<organism evidence="4 5">
    <name type="scientific">Luteimonas chenhongjianii</name>
    <dbReference type="NCBI Taxonomy" id="2006110"/>
    <lineage>
        <taxon>Bacteria</taxon>
        <taxon>Pseudomonadati</taxon>
        <taxon>Pseudomonadota</taxon>
        <taxon>Gammaproteobacteria</taxon>
        <taxon>Lysobacterales</taxon>
        <taxon>Lysobacteraceae</taxon>
        <taxon>Luteimonas</taxon>
    </lineage>
</organism>
<name>A0A290XI20_9GAMM</name>
<accession>A0A290XI20</accession>
<dbReference type="KEGG" id="lum:CNR27_03420"/>
<dbReference type="InterPro" id="IPR027417">
    <property type="entry name" value="P-loop_NTPase"/>
</dbReference>
<dbReference type="GO" id="GO:0005737">
    <property type="term" value="C:cytoplasm"/>
    <property type="evidence" value="ECO:0007669"/>
    <property type="project" value="TreeGrafter"/>
</dbReference>
<gene>
    <name evidence="4" type="ORF">CNR27_03420</name>
</gene>
<keyword evidence="4" id="KW-0131">Cell cycle</keyword>
<dbReference type="Gene3D" id="3.40.50.300">
    <property type="entry name" value="P-loop containing nucleotide triphosphate hydrolases"/>
    <property type="match status" value="1"/>
</dbReference>
<feature type="region of interest" description="Disordered" evidence="3">
    <location>
        <begin position="16"/>
        <end position="96"/>
    </location>
</feature>
<sequence length="372" mass="41137">MIDLFHDGLPLEVLRTHGSSSASQPPIGASGPSQDDAASTAPGAPVPGDAGHVLPSRPVGEGHEPMDAVAGAGAPGGAPTRHRDLRHAPADPKLGRKRRTHFHRFMREVHDALRSHAGERDPLAAIVRGWRDAGLRVLVLDEFFVSDIGDAMLLARLLDRMFADGIVLVTSSNVDPKDLYKDGLQRVRFLPAIDLLQRHTHVVYLQSDTDYRMRALTRSPVYRTPLDADAEAWLDTRWHELGGDDEHRDAGVEIDGRRICVRARSPGMAWFDFDALCEGPRGASDYIQIATEFHTVLLGGIPRMDASRDDAARRFVTLIDELYDRNVNLVCTADAEPPQLYSGERLAGAFERTASRLIEMRSAEYLQREHRA</sequence>
<evidence type="ECO:0000313" key="4">
    <source>
        <dbReference type="EMBL" id="ATD68668.1"/>
    </source>
</evidence>
<evidence type="ECO:0000256" key="1">
    <source>
        <dbReference type="ARBA" id="ARBA00022741"/>
    </source>
</evidence>
<keyword evidence="4" id="KW-0132">Cell division</keyword>
<dbReference type="GO" id="GO:0016887">
    <property type="term" value="F:ATP hydrolysis activity"/>
    <property type="evidence" value="ECO:0007669"/>
    <property type="project" value="InterPro"/>
</dbReference>
<keyword evidence="5" id="KW-1185">Reference proteome</keyword>
<dbReference type="GO" id="GO:0032153">
    <property type="term" value="C:cell division site"/>
    <property type="evidence" value="ECO:0007669"/>
    <property type="project" value="TreeGrafter"/>
</dbReference>
<evidence type="ECO:0000256" key="3">
    <source>
        <dbReference type="SAM" id="MobiDB-lite"/>
    </source>
</evidence>
<dbReference type="Proteomes" id="UP000218968">
    <property type="component" value="Chromosome"/>
</dbReference>
<dbReference type="OrthoDB" id="9774491at2"/>
<proteinExistence type="predicted"/>
<dbReference type="InterPro" id="IPR005654">
    <property type="entry name" value="ATPase_AFG1-like"/>
</dbReference>
<evidence type="ECO:0000313" key="5">
    <source>
        <dbReference type="Proteomes" id="UP000218968"/>
    </source>
</evidence>
<dbReference type="EMBL" id="CP023406">
    <property type="protein sequence ID" value="ATD68668.1"/>
    <property type="molecule type" value="Genomic_DNA"/>
</dbReference>
<dbReference type="AlphaFoldDB" id="A0A290XI20"/>
<dbReference type="GO" id="GO:0005524">
    <property type="term" value="F:ATP binding"/>
    <property type="evidence" value="ECO:0007669"/>
    <property type="project" value="UniProtKB-KW"/>
</dbReference>
<keyword evidence="2" id="KW-0067">ATP-binding</keyword>
<protein>
    <submittedName>
        <fullName evidence="4">Cell division protein ZapE</fullName>
    </submittedName>
</protein>
<reference evidence="5" key="1">
    <citation type="submission" date="2017-09" db="EMBL/GenBank/DDBJ databases">
        <title>Luteimonas liuhanmingii sp.nov., isolated from the intestinal contents of Tibetan Plateau Pika in Yushu, Qinghai Province, China.</title>
        <authorList>
            <person name="Gui Z."/>
        </authorList>
    </citation>
    <scope>NUCLEOTIDE SEQUENCE [LARGE SCALE GENOMIC DNA]</scope>
    <source>
        <strain evidence="5">100111</strain>
    </source>
</reference>
<dbReference type="PANTHER" id="PTHR12169:SF6">
    <property type="entry name" value="AFG1-LIKE ATPASE"/>
    <property type="match status" value="1"/>
</dbReference>
<keyword evidence="1" id="KW-0547">Nucleotide-binding</keyword>
<dbReference type="NCBIfam" id="NF040713">
    <property type="entry name" value="ZapE"/>
    <property type="match status" value="1"/>
</dbReference>
<evidence type="ECO:0000256" key="2">
    <source>
        <dbReference type="ARBA" id="ARBA00022840"/>
    </source>
</evidence>
<dbReference type="PANTHER" id="PTHR12169">
    <property type="entry name" value="ATPASE N2B"/>
    <property type="match status" value="1"/>
</dbReference>